<dbReference type="GO" id="GO:0005783">
    <property type="term" value="C:endoplasmic reticulum"/>
    <property type="evidence" value="ECO:0007669"/>
    <property type="project" value="TreeGrafter"/>
</dbReference>
<accession>A0A9P5TAP8</accession>
<dbReference type="EMBL" id="WHVB01000005">
    <property type="protein sequence ID" value="KAF8482572.1"/>
    <property type="molecule type" value="Genomic_DNA"/>
</dbReference>
<keyword evidence="1" id="KW-1133">Transmembrane helix</keyword>
<protein>
    <recommendedName>
        <fullName evidence="3">Vacuolar sorting protein Vps3844 C-terminal domain-containing protein</fullName>
    </recommendedName>
</protein>
<sequence length="362" mass="38537">MRSTLVLLSLFGLAHSVQIYFHPPIAVVGSLPDSHASALVAKHLHLDRFEPLQEFNTGPLDQTFVGKGSHSSLLIGIDNDDAEYIIPAEDLASPLSLSSSSPASTFSRIIQTCLQRATLAFSHVFDSSSGPKNTFIPLLDIMNASPPTETFISELSALIAFLESDDLSWDRFGAFHITGLRTIADTYGRESEQYTMAAESLTAALRSALSKTPHFNVVIFTYPETRAGGSGVERRQDQSPLPSPVPLPPVGSDALCFTSEEVCSNSTDACSGHGACVKANKAGRTCFTCACEATKDSAGRTQYWAGRKCERKDVSGPFVLITGTVITLILIVVGSIALLFGVGNQPLPSVLTGSVPGVSVKE</sequence>
<dbReference type="Pfam" id="PF12955">
    <property type="entry name" value="Vps3844_C"/>
    <property type="match status" value="1"/>
</dbReference>
<feature type="transmembrane region" description="Helical" evidence="1">
    <location>
        <begin position="318"/>
        <end position="342"/>
    </location>
</feature>
<evidence type="ECO:0000313" key="4">
    <source>
        <dbReference type="EMBL" id="KAF8482572.1"/>
    </source>
</evidence>
<keyword evidence="1" id="KW-0812">Transmembrane</keyword>
<proteinExistence type="predicted"/>
<organism evidence="4 5">
    <name type="scientific">Russula ochroleuca</name>
    <dbReference type="NCBI Taxonomy" id="152965"/>
    <lineage>
        <taxon>Eukaryota</taxon>
        <taxon>Fungi</taxon>
        <taxon>Dikarya</taxon>
        <taxon>Basidiomycota</taxon>
        <taxon>Agaricomycotina</taxon>
        <taxon>Agaricomycetes</taxon>
        <taxon>Russulales</taxon>
        <taxon>Russulaceae</taxon>
        <taxon>Russula</taxon>
    </lineage>
</organism>
<dbReference type="InterPro" id="IPR024382">
    <property type="entry name" value="Vps3844_C"/>
</dbReference>
<gene>
    <name evidence="4" type="ORF">DFH94DRAFT_728139</name>
</gene>
<evidence type="ECO:0000256" key="2">
    <source>
        <dbReference type="SAM" id="SignalP"/>
    </source>
</evidence>
<dbReference type="Proteomes" id="UP000759537">
    <property type="component" value="Unassembled WGS sequence"/>
</dbReference>
<evidence type="ECO:0000256" key="1">
    <source>
        <dbReference type="SAM" id="Phobius"/>
    </source>
</evidence>
<reference evidence="4" key="1">
    <citation type="submission" date="2019-10" db="EMBL/GenBank/DDBJ databases">
        <authorList>
            <consortium name="DOE Joint Genome Institute"/>
            <person name="Kuo A."/>
            <person name="Miyauchi S."/>
            <person name="Kiss E."/>
            <person name="Drula E."/>
            <person name="Kohler A."/>
            <person name="Sanchez-Garcia M."/>
            <person name="Andreopoulos B."/>
            <person name="Barry K.W."/>
            <person name="Bonito G."/>
            <person name="Buee M."/>
            <person name="Carver A."/>
            <person name="Chen C."/>
            <person name="Cichocki N."/>
            <person name="Clum A."/>
            <person name="Culley D."/>
            <person name="Crous P.W."/>
            <person name="Fauchery L."/>
            <person name="Girlanda M."/>
            <person name="Hayes R."/>
            <person name="Keri Z."/>
            <person name="LaButti K."/>
            <person name="Lipzen A."/>
            <person name="Lombard V."/>
            <person name="Magnuson J."/>
            <person name="Maillard F."/>
            <person name="Morin E."/>
            <person name="Murat C."/>
            <person name="Nolan M."/>
            <person name="Ohm R."/>
            <person name="Pangilinan J."/>
            <person name="Pereira M."/>
            <person name="Perotto S."/>
            <person name="Peter M."/>
            <person name="Riley R."/>
            <person name="Sitrit Y."/>
            <person name="Stielow B."/>
            <person name="Szollosi G."/>
            <person name="Zifcakova L."/>
            <person name="Stursova M."/>
            <person name="Spatafora J.W."/>
            <person name="Tedersoo L."/>
            <person name="Vaario L.-M."/>
            <person name="Yamada A."/>
            <person name="Yan M."/>
            <person name="Wang P."/>
            <person name="Xu J."/>
            <person name="Bruns T."/>
            <person name="Baldrian P."/>
            <person name="Vilgalys R."/>
            <person name="Henrissat B."/>
            <person name="Grigoriev I.V."/>
            <person name="Hibbett D."/>
            <person name="Nagy L.G."/>
            <person name="Martin F.M."/>
        </authorList>
    </citation>
    <scope>NUCLEOTIDE SEQUENCE</scope>
    <source>
        <strain evidence="4">Prilba</strain>
    </source>
</reference>
<evidence type="ECO:0000259" key="3">
    <source>
        <dbReference type="Pfam" id="PF12955"/>
    </source>
</evidence>
<evidence type="ECO:0000313" key="5">
    <source>
        <dbReference type="Proteomes" id="UP000759537"/>
    </source>
</evidence>
<dbReference type="InterPro" id="IPR053065">
    <property type="entry name" value="Archenteron_Induction-Rel"/>
</dbReference>
<feature type="signal peptide" evidence="2">
    <location>
        <begin position="1"/>
        <end position="16"/>
    </location>
</feature>
<dbReference type="PANTHER" id="PTHR36853:SF1">
    <property type="entry name" value="DUF3844 DOMAIN-CONTAINING PROTEIN"/>
    <property type="match status" value="1"/>
</dbReference>
<dbReference type="PANTHER" id="PTHR36853">
    <property type="entry name" value="EXPRESSED PROTEIN"/>
    <property type="match status" value="1"/>
</dbReference>
<keyword evidence="2" id="KW-0732">Signal</keyword>
<feature type="chain" id="PRO_5040443006" description="Vacuolar sorting protein Vps3844 C-terminal domain-containing protein" evidence="2">
    <location>
        <begin position="17"/>
        <end position="362"/>
    </location>
</feature>
<reference evidence="4" key="2">
    <citation type="journal article" date="2020" name="Nat. Commun.">
        <title>Large-scale genome sequencing of mycorrhizal fungi provides insights into the early evolution of symbiotic traits.</title>
        <authorList>
            <person name="Miyauchi S."/>
            <person name="Kiss E."/>
            <person name="Kuo A."/>
            <person name="Drula E."/>
            <person name="Kohler A."/>
            <person name="Sanchez-Garcia M."/>
            <person name="Morin E."/>
            <person name="Andreopoulos B."/>
            <person name="Barry K.W."/>
            <person name="Bonito G."/>
            <person name="Buee M."/>
            <person name="Carver A."/>
            <person name="Chen C."/>
            <person name="Cichocki N."/>
            <person name="Clum A."/>
            <person name="Culley D."/>
            <person name="Crous P.W."/>
            <person name="Fauchery L."/>
            <person name="Girlanda M."/>
            <person name="Hayes R.D."/>
            <person name="Keri Z."/>
            <person name="LaButti K."/>
            <person name="Lipzen A."/>
            <person name="Lombard V."/>
            <person name="Magnuson J."/>
            <person name="Maillard F."/>
            <person name="Murat C."/>
            <person name="Nolan M."/>
            <person name="Ohm R.A."/>
            <person name="Pangilinan J."/>
            <person name="Pereira M.F."/>
            <person name="Perotto S."/>
            <person name="Peter M."/>
            <person name="Pfister S."/>
            <person name="Riley R."/>
            <person name="Sitrit Y."/>
            <person name="Stielow J.B."/>
            <person name="Szollosi G."/>
            <person name="Zifcakova L."/>
            <person name="Stursova M."/>
            <person name="Spatafora J.W."/>
            <person name="Tedersoo L."/>
            <person name="Vaario L.M."/>
            <person name="Yamada A."/>
            <person name="Yan M."/>
            <person name="Wang P."/>
            <person name="Xu J."/>
            <person name="Bruns T."/>
            <person name="Baldrian P."/>
            <person name="Vilgalys R."/>
            <person name="Dunand C."/>
            <person name="Henrissat B."/>
            <person name="Grigoriev I.V."/>
            <person name="Hibbett D."/>
            <person name="Nagy L.G."/>
            <person name="Martin F.M."/>
        </authorList>
    </citation>
    <scope>NUCLEOTIDE SEQUENCE</scope>
    <source>
        <strain evidence="4">Prilba</strain>
    </source>
</reference>
<dbReference type="AlphaFoldDB" id="A0A9P5TAP8"/>
<comment type="caution">
    <text evidence="4">The sequence shown here is derived from an EMBL/GenBank/DDBJ whole genome shotgun (WGS) entry which is preliminary data.</text>
</comment>
<keyword evidence="1" id="KW-0472">Membrane</keyword>
<dbReference type="OrthoDB" id="5583277at2759"/>
<feature type="domain" description="Vacuolar sorting protein Vps3844 C-terminal" evidence="3">
    <location>
        <begin position="256"/>
        <end position="352"/>
    </location>
</feature>
<keyword evidence="5" id="KW-1185">Reference proteome</keyword>
<name>A0A9P5TAP8_9AGAM</name>